<dbReference type="EMBL" id="LXTC01000003">
    <property type="protein sequence ID" value="OBA20858.1"/>
    <property type="molecule type" value="Genomic_DNA"/>
</dbReference>
<evidence type="ECO:0000256" key="4">
    <source>
        <dbReference type="ARBA" id="ARBA00004496"/>
    </source>
</evidence>
<dbReference type="FunFam" id="3.10.180.10:FF:000022">
    <property type="entry name" value="4-hydroxyphenylpyruvate dioxygenase"/>
    <property type="match status" value="1"/>
</dbReference>
<name>A0A1A0HAF6_9ASCO</name>
<keyword evidence="25" id="KW-0670">Pyruvate</keyword>
<dbReference type="CDD" id="cd08342">
    <property type="entry name" value="HPPD_N_like"/>
    <property type="match status" value="1"/>
</dbReference>
<dbReference type="UniPathway" id="UPA00139">
    <property type="reaction ID" value="UER00362"/>
</dbReference>
<evidence type="ECO:0000256" key="11">
    <source>
        <dbReference type="ARBA" id="ARBA00022723"/>
    </source>
</evidence>
<keyword evidence="15 25" id="KW-0223">Dioxygenase</keyword>
<dbReference type="InterPro" id="IPR041736">
    <property type="entry name" value="4OHPhenylPyrv_dOase_N"/>
</dbReference>
<dbReference type="Proteomes" id="UP000092555">
    <property type="component" value="Unassembled WGS sequence"/>
</dbReference>
<keyword evidence="17" id="KW-0408">Iron</keyword>
<comment type="catalytic activity">
    <reaction evidence="23">
        <text>3-(4-hydroxyphenyl)pyruvate + O2 = homogentisate + CO2</text>
        <dbReference type="Rhea" id="RHEA:16189"/>
        <dbReference type="ChEBI" id="CHEBI:15379"/>
        <dbReference type="ChEBI" id="CHEBI:16169"/>
        <dbReference type="ChEBI" id="CHEBI:16526"/>
        <dbReference type="ChEBI" id="CHEBI:36242"/>
        <dbReference type="EC" id="1.13.11.27"/>
    </reaction>
    <physiologicalReaction direction="left-to-right" evidence="23">
        <dbReference type="Rhea" id="RHEA:16190"/>
    </physiologicalReaction>
</comment>
<dbReference type="PANTHER" id="PTHR11959:SF1">
    <property type="entry name" value="4-HYDROXYPHENYLPYRUVATE DIOXYGENASE"/>
    <property type="match status" value="1"/>
</dbReference>
<keyword evidence="20" id="KW-0585">Phenylalanine catabolism</keyword>
<accession>A0A1A0HAF6</accession>
<protein>
    <recommendedName>
        <fullName evidence="9">4-hydroxyphenylpyruvate dioxygenase</fullName>
        <ecNumber evidence="8">1.13.11.27</ecNumber>
    </recommendedName>
    <alternativeName>
        <fullName evidence="21">4-hydroxyphenylpyruvic acid oxidase</fullName>
    </alternativeName>
</protein>
<evidence type="ECO:0000256" key="15">
    <source>
        <dbReference type="ARBA" id="ARBA00022964"/>
    </source>
</evidence>
<evidence type="ECO:0000256" key="21">
    <source>
        <dbReference type="ARBA" id="ARBA00029786"/>
    </source>
</evidence>
<evidence type="ECO:0000256" key="2">
    <source>
        <dbReference type="ARBA" id="ARBA00004395"/>
    </source>
</evidence>
<evidence type="ECO:0000256" key="10">
    <source>
        <dbReference type="ARBA" id="ARBA00022490"/>
    </source>
</evidence>
<evidence type="ECO:0000256" key="22">
    <source>
        <dbReference type="ARBA" id="ARBA00033727"/>
    </source>
</evidence>
<dbReference type="EC" id="1.13.11.27" evidence="8"/>
<evidence type="ECO:0000256" key="9">
    <source>
        <dbReference type="ARBA" id="ARBA00018452"/>
    </source>
</evidence>
<evidence type="ECO:0000256" key="13">
    <source>
        <dbReference type="ARBA" id="ARBA00022824"/>
    </source>
</evidence>
<keyword evidence="11" id="KW-0479">Metal-binding</keyword>
<gene>
    <name evidence="25" type="ORF">METBIDRAFT_42224</name>
</gene>
<proteinExistence type="inferred from homology"/>
<dbReference type="RefSeq" id="XP_018711368.1">
    <property type="nucleotide sequence ID" value="XM_018857514.1"/>
</dbReference>
<keyword evidence="10" id="KW-0963">Cytoplasm</keyword>
<dbReference type="SUPFAM" id="SSF54593">
    <property type="entry name" value="Glyoxalase/Bleomycin resistance protein/Dihydroxybiphenyl dioxygenase"/>
    <property type="match status" value="1"/>
</dbReference>
<dbReference type="GeneID" id="30030490"/>
<evidence type="ECO:0000256" key="5">
    <source>
        <dbReference type="ARBA" id="ARBA00005162"/>
    </source>
</evidence>
<keyword evidence="14" id="KW-0828">Tyrosine catabolism</keyword>
<dbReference type="InterPro" id="IPR029068">
    <property type="entry name" value="Glyas_Bleomycin-R_OHBP_Dase"/>
</dbReference>
<keyword evidence="13" id="KW-0256">Endoplasmic reticulum</keyword>
<dbReference type="GO" id="GO:0005789">
    <property type="term" value="C:endoplasmic reticulum membrane"/>
    <property type="evidence" value="ECO:0007669"/>
    <property type="project" value="UniProtKB-SubCell"/>
</dbReference>
<evidence type="ECO:0000256" key="1">
    <source>
        <dbReference type="ARBA" id="ARBA00001962"/>
    </source>
</evidence>
<keyword evidence="19" id="KW-0472">Membrane</keyword>
<dbReference type="PROSITE" id="PS51819">
    <property type="entry name" value="VOC"/>
    <property type="match status" value="1"/>
</dbReference>
<evidence type="ECO:0000256" key="3">
    <source>
        <dbReference type="ARBA" id="ARBA00004406"/>
    </source>
</evidence>
<dbReference type="OrthoDB" id="414569at2759"/>
<sequence>MSLLEPDQAVPDFPQNHASDFVTEFYAIRFASSNARQMARHLELAFDFREIAYRGLETGALSVASHVLQCNDIVMEFMNPLDCPVPESRRLCILPPSSPLLSATEALLHDHPQSSAVAELCLQSPKVRKHVSLYLSHDKSVAATRQVLFDHTTASFLADFINLHGLGVCDILFKVTDVKALFQHSVENGAVPVNLPRTETDQNGSVITATIALPTADLHHTFVQVLDYTGKYLPGYGGPSTRAISSLYCGIHLQAIDHCVLNYSWNQMTPNATFYALALGFHKFWSVDDKDVSTGNTGLRLMVMTNKNGNVKIPINEPAKVKLKGQIEEFYDFYGGPGVQHVALRSTDILNDVLFLRSRGLEFNTISDEYYRILKKRLDDHQITLAESFSALRENHILVDFDPESKMERSDGSFSCFYILQIFSKPLHDRPTFFFEFIQRHEHDGFGKGTFKGLFESIEREQELRGTLGTTHSEVANQV</sequence>
<keyword evidence="18" id="KW-0333">Golgi apparatus</keyword>
<dbReference type="Pfam" id="PF00903">
    <property type="entry name" value="Glyoxalase"/>
    <property type="match status" value="1"/>
</dbReference>
<comment type="subunit">
    <text evidence="7">Homodimer.</text>
</comment>
<evidence type="ECO:0000256" key="12">
    <source>
        <dbReference type="ARBA" id="ARBA00022737"/>
    </source>
</evidence>
<dbReference type="GO" id="GO:0000139">
    <property type="term" value="C:Golgi membrane"/>
    <property type="evidence" value="ECO:0007669"/>
    <property type="project" value="UniProtKB-SubCell"/>
</dbReference>
<evidence type="ECO:0000256" key="7">
    <source>
        <dbReference type="ARBA" id="ARBA00011738"/>
    </source>
</evidence>
<evidence type="ECO:0000313" key="26">
    <source>
        <dbReference type="Proteomes" id="UP000092555"/>
    </source>
</evidence>
<evidence type="ECO:0000256" key="8">
    <source>
        <dbReference type="ARBA" id="ARBA00013222"/>
    </source>
</evidence>
<dbReference type="STRING" id="869754.A0A1A0HAF6"/>
<dbReference type="InterPro" id="IPR037523">
    <property type="entry name" value="VOC_core"/>
</dbReference>
<evidence type="ECO:0000256" key="17">
    <source>
        <dbReference type="ARBA" id="ARBA00023004"/>
    </source>
</evidence>
<comment type="caution">
    <text evidence="25">The sequence shown here is derived from an EMBL/GenBank/DDBJ whole genome shotgun (WGS) entry which is preliminary data.</text>
</comment>
<keyword evidence="16" id="KW-0560">Oxidoreductase</keyword>
<dbReference type="GO" id="GO:0003868">
    <property type="term" value="F:4-hydroxyphenylpyruvate dioxygenase activity"/>
    <property type="evidence" value="ECO:0007669"/>
    <property type="project" value="UniProtKB-EC"/>
</dbReference>
<evidence type="ECO:0000256" key="23">
    <source>
        <dbReference type="ARBA" id="ARBA00048047"/>
    </source>
</evidence>
<comment type="pathway">
    <text evidence="5">Amino-acid degradation; L-phenylalanine degradation; acetoacetate and fumarate from L-phenylalanine: step 3/6.</text>
</comment>
<keyword evidence="12" id="KW-0677">Repeat</keyword>
<evidence type="ECO:0000256" key="14">
    <source>
        <dbReference type="ARBA" id="ARBA00022878"/>
    </source>
</evidence>
<comment type="similarity">
    <text evidence="6">Belongs to the 4HPPD family.</text>
</comment>
<evidence type="ECO:0000259" key="24">
    <source>
        <dbReference type="PROSITE" id="PS51819"/>
    </source>
</evidence>
<comment type="subcellular location">
    <subcellularLocation>
        <location evidence="4">Cytoplasm</location>
    </subcellularLocation>
    <subcellularLocation>
        <location evidence="3">Endoplasmic reticulum membrane</location>
        <topology evidence="3">Peripheral membrane protein</topology>
    </subcellularLocation>
    <subcellularLocation>
        <location evidence="2">Golgi apparatus membrane</location>
        <topology evidence="2">Peripheral membrane protein</topology>
    </subcellularLocation>
</comment>
<dbReference type="GO" id="GO:0042802">
    <property type="term" value="F:identical protein binding"/>
    <property type="evidence" value="ECO:0007669"/>
    <property type="project" value="UniProtKB-ARBA"/>
</dbReference>
<evidence type="ECO:0000256" key="19">
    <source>
        <dbReference type="ARBA" id="ARBA00023136"/>
    </source>
</evidence>
<evidence type="ECO:0000256" key="16">
    <source>
        <dbReference type="ARBA" id="ARBA00023002"/>
    </source>
</evidence>
<dbReference type="GO" id="GO:0006559">
    <property type="term" value="P:L-phenylalanine catabolic process"/>
    <property type="evidence" value="ECO:0007669"/>
    <property type="project" value="UniProtKB-UniPathway"/>
</dbReference>
<evidence type="ECO:0000256" key="18">
    <source>
        <dbReference type="ARBA" id="ARBA00023034"/>
    </source>
</evidence>
<organism evidence="25 26">
    <name type="scientific">Metschnikowia bicuspidata var. bicuspidata NRRL YB-4993</name>
    <dbReference type="NCBI Taxonomy" id="869754"/>
    <lineage>
        <taxon>Eukaryota</taxon>
        <taxon>Fungi</taxon>
        <taxon>Dikarya</taxon>
        <taxon>Ascomycota</taxon>
        <taxon>Saccharomycotina</taxon>
        <taxon>Pichiomycetes</taxon>
        <taxon>Metschnikowiaceae</taxon>
        <taxon>Metschnikowia</taxon>
    </lineage>
</organism>
<dbReference type="NCBIfam" id="TIGR01263">
    <property type="entry name" value="4HPPD"/>
    <property type="match status" value="1"/>
</dbReference>
<reference evidence="25 26" key="1">
    <citation type="submission" date="2016-05" db="EMBL/GenBank/DDBJ databases">
        <title>Comparative genomics of biotechnologically important yeasts.</title>
        <authorList>
            <consortium name="DOE Joint Genome Institute"/>
            <person name="Riley R."/>
            <person name="Haridas S."/>
            <person name="Wolfe K.H."/>
            <person name="Lopes M.R."/>
            <person name="Hittinger C.T."/>
            <person name="Goker M."/>
            <person name="Salamov A."/>
            <person name="Wisecaver J."/>
            <person name="Long T.M."/>
            <person name="Aerts A.L."/>
            <person name="Barry K."/>
            <person name="Choi C."/>
            <person name="Clum A."/>
            <person name="Coughlan A.Y."/>
            <person name="Deshpande S."/>
            <person name="Douglass A.P."/>
            <person name="Hanson S.J."/>
            <person name="Klenk H.-P."/>
            <person name="LaButti K."/>
            <person name="Lapidus A."/>
            <person name="Lindquist E."/>
            <person name="Lipzen A."/>
            <person name="Meier-kolthoff J.P."/>
            <person name="Ohm R.A."/>
            <person name="Otillar R.P."/>
            <person name="Pangilinan J."/>
            <person name="Peng Y."/>
            <person name="Rokas A."/>
            <person name="Rosa C.A."/>
            <person name="Scheuner C."/>
            <person name="Sibirny A.A."/>
            <person name="Slot J.C."/>
            <person name="Stielow J.B."/>
            <person name="Sun H."/>
            <person name="Kurtzman C.P."/>
            <person name="Blackwell M."/>
            <person name="Grigoriev I.V."/>
            <person name="Jeffries T.W."/>
        </authorList>
    </citation>
    <scope>NUCLEOTIDE SEQUENCE [LARGE SCALE GENOMIC DNA]</scope>
    <source>
        <strain evidence="25 26">NRRL YB-4993</strain>
    </source>
</reference>
<evidence type="ECO:0000313" key="25">
    <source>
        <dbReference type="EMBL" id="OBA20858.1"/>
    </source>
</evidence>
<comment type="function">
    <text evidence="22">Catalyzes the conversion of 4-hydroxyphenylpyruvic acid to homogentisic acid, one of the steps in tyrosine catabolism.</text>
</comment>
<dbReference type="InterPro" id="IPR041735">
    <property type="entry name" value="4OHPhenylPyrv_dOase_C"/>
</dbReference>
<dbReference type="CDD" id="cd07250">
    <property type="entry name" value="HPPD_C_like"/>
    <property type="match status" value="1"/>
</dbReference>
<dbReference type="Gene3D" id="3.10.180.10">
    <property type="entry name" value="2,3-Dihydroxybiphenyl 1,2-Dioxygenase, domain 1"/>
    <property type="match status" value="2"/>
</dbReference>
<dbReference type="AlphaFoldDB" id="A0A1A0HAF6"/>
<evidence type="ECO:0000256" key="20">
    <source>
        <dbReference type="ARBA" id="ARBA00023232"/>
    </source>
</evidence>
<comment type="cofactor">
    <cofactor evidence="1">
        <name>Fe cation</name>
        <dbReference type="ChEBI" id="CHEBI:24875"/>
    </cofactor>
</comment>
<dbReference type="PANTHER" id="PTHR11959">
    <property type="entry name" value="4-HYDROXYPHENYLPYRUVATE DIOXYGENASE"/>
    <property type="match status" value="1"/>
</dbReference>
<dbReference type="GO" id="GO:0046872">
    <property type="term" value="F:metal ion binding"/>
    <property type="evidence" value="ECO:0007669"/>
    <property type="project" value="UniProtKB-KW"/>
</dbReference>
<keyword evidence="26" id="KW-1185">Reference proteome</keyword>
<dbReference type="GO" id="GO:0006572">
    <property type="term" value="P:L-tyrosine catabolic process"/>
    <property type="evidence" value="ECO:0007669"/>
    <property type="project" value="UniProtKB-KW"/>
</dbReference>
<evidence type="ECO:0000256" key="6">
    <source>
        <dbReference type="ARBA" id="ARBA00005877"/>
    </source>
</evidence>
<dbReference type="InterPro" id="IPR004360">
    <property type="entry name" value="Glyas_Fos-R_dOase_dom"/>
</dbReference>
<feature type="domain" description="VOC" evidence="24">
    <location>
        <begin position="255"/>
        <end position="404"/>
    </location>
</feature>
<dbReference type="InterPro" id="IPR005956">
    <property type="entry name" value="4OHPhenylPyrv_dOase"/>
</dbReference>